<feature type="compositionally biased region" description="Basic and acidic residues" evidence="1">
    <location>
        <begin position="66"/>
        <end position="76"/>
    </location>
</feature>
<accession>A0AAW0MKZ1</accession>
<reference evidence="3" key="1">
    <citation type="submission" date="2024-04" db="EMBL/GenBank/DDBJ databases">
        <title>Salinicola lusitanus LLJ914,a marine bacterium isolated from the Okinawa Trough.</title>
        <authorList>
            <person name="Li J."/>
        </authorList>
    </citation>
    <scope>NUCLEOTIDE SEQUENCE [LARGE SCALE GENOMIC DNA]</scope>
</reference>
<feature type="compositionally biased region" description="Basic and acidic residues" evidence="1">
    <location>
        <begin position="22"/>
        <end position="44"/>
    </location>
</feature>
<evidence type="ECO:0000313" key="2">
    <source>
        <dbReference type="EMBL" id="KAK7881432.1"/>
    </source>
</evidence>
<dbReference type="AlphaFoldDB" id="A0AAW0MKZ1"/>
<evidence type="ECO:0000256" key="1">
    <source>
        <dbReference type="SAM" id="MobiDB-lite"/>
    </source>
</evidence>
<keyword evidence="3" id="KW-1185">Reference proteome</keyword>
<sequence length="298" mass="32743">MKAHGPGARDGNAASFKHGKERTRSAREDRTRSARRGPDKERTEGTGQGAARRKDGARRGPGPRARGPDPEREGMRSLETQPDQTRSARRGTDPERAGISLETRPDRTRSARGKRKSSGDGHNHGENSCNRRFVQRADCLRTVDFRATHRKHLLTPAAEEEQLVMYKLQQDLQKRQQLLSASVSSSVPCAYVLSTTVLSSKLNTTFCLPDPEESAHMGLIYCHLQVAQIIHVSPPLMELLHLPPPSPLLMLTLFRSHLSICCRLLISSCGCSTTSTFTAAAASVEASTSDTLWAPVTD</sequence>
<evidence type="ECO:0000313" key="3">
    <source>
        <dbReference type="Proteomes" id="UP001460270"/>
    </source>
</evidence>
<name>A0AAW0MKZ1_9GOBI</name>
<dbReference type="EMBL" id="JBBPFD010000022">
    <property type="protein sequence ID" value="KAK7881432.1"/>
    <property type="molecule type" value="Genomic_DNA"/>
</dbReference>
<protein>
    <submittedName>
        <fullName evidence="2">Uncharacterized protein</fullName>
    </submittedName>
</protein>
<comment type="caution">
    <text evidence="2">The sequence shown here is derived from an EMBL/GenBank/DDBJ whole genome shotgun (WGS) entry which is preliminary data.</text>
</comment>
<feature type="region of interest" description="Disordered" evidence="1">
    <location>
        <begin position="1"/>
        <end position="129"/>
    </location>
</feature>
<gene>
    <name evidence="2" type="ORF">WMY93_029841</name>
</gene>
<organism evidence="2 3">
    <name type="scientific">Mugilogobius chulae</name>
    <name type="common">yellowstripe goby</name>
    <dbReference type="NCBI Taxonomy" id="88201"/>
    <lineage>
        <taxon>Eukaryota</taxon>
        <taxon>Metazoa</taxon>
        <taxon>Chordata</taxon>
        <taxon>Craniata</taxon>
        <taxon>Vertebrata</taxon>
        <taxon>Euteleostomi</taxon>
        <taxon>Actinopterygii</taxon>
        <taxon>Neopterygii</taxon>
        <taxon>Teleostei</taxon>
        <taxon>Neoteleostei</taxon>
        <taxon>Acanthomorphata</taxon>
        <taxon>Gobiaria</taxon>
        <taxon>Gobiiformes</taxon>
        <taxon>Gobioidei</taxon>
        <taxon>Gobiidae</taxon>
        <taxon>Gobionellinae</taxon>
        <taxon>Mugilogobius</taxon>
    </lineage>
</organism>
<proteinExistence type="predicted"/>
<dbReference type="Proteomes" id="UP001460270">
    <property type="component" value="Unassembled WGS sequence"/>
</dbReference>